<dbReference type="Proteomes" id="UP000000715">
    <property type="component" value="Unplaced"/>
</dbReference>
<gene>
    <name evidence="3" type="primary">LOC123388307</name>
</gene>
<name>A0A8U0RGQ1_MUSPF</name>
<accession>A0A8U0RGQ1</accession>
<protein>
    <submittedName>
        <fullName evidence="3">Uncharacterized protein LOC123388307</fullName>
    </submittedName>
</protein>
<organism evidence="2 3">
    <name type="scientific">Mustela putorius furo</name>
    <name type="common">European domestic ferret</name>
    <name type="synonym">Mustela furo</name>
    <dbReference type="NCBI Taxonomy" id="9669"/>
    <lineage>
        <taxon>Eukaryota</taxon>
        <taxon>Metazoa</taxon>
        <taxon>Chordata</taxon>
        <taxon>Craniata</taxon>
        <taxon>Vertebrata</taxon>
        <taxon>Euteleostomi</taxon>
        <taxon>Mammalia</taxon>
        <taxon>Eutheria</taxon>
        <taxon>Laurasiatheria</taxon>
        <taxon>Carnivora</taxon>
        <taxon>Caniformia</taxon>
        <taxon>Musteloidea</taxon>
        <taxon>Mustelidae</taxon>
        <taxon>Mustelinae</taxon>
        <taxon>Mustela</taxon>
    </lineage>
</organism>
<evidence type="ECO:0000313" key="3">
    <source>
        <dbReference type="RefSeq" id="XP_044923718.1"/>
    </source>
</evidence>
<dbReference type="RefSeq" id="XP_044923718.1">
    <property type="nucleotide sequence ID" value="XM_045067783.1"/>
</dbReference>
<sequence length="234" mass="24415">MDWTVSLARSPRGALSMVSKWTLTVDTHQTQLLRASSHAGPLSSLESGGLGTVCLRGEACGGRAAVGRRGKYPRPGVETWPAAEQSTGAKTAQGSRPSSGPARTAPELTSPEAGSSGRGSPARSREGPAVPGAAERVPEARGVVVLRLRPPRGGSDSVELVAGSGREPRFRTGVRRKWWCCASAAGLWELGRAPTARRGPRPGVALSAALLPPTQPSPGGVQSMQKRRPRVRPL</sequence>
<feature type="region of interest" description="Disordered" evidence="1">
    <location>
        <begin position="65"/>
        <end position="136"/>
    </location>
</feature>
<evidence type="ECO:0000313" key="2">
    <source>
        <dbReference type="Proteomes" id="UP000000715"/>
    </source>
</evidence>
<feature type="compositionally biased region" description="Low complexity" evidence="1">
    <location>
        <begin position="193"/>
        <end position="205"/>
    </location>
</feature>
<keyword evidence="2" id="KW-1185">Reference proteome</keyword>
<reference evidence="3" key="1">
    <citation type="submission" date="2025-08" db="UniProtKB">
        <authorList>
            <consortium name="RefSeq"/>
        </authorList>
    </citation>
    <scope>IDENTIFICATION</scope>
    <source>
        <tissue evidence="3">Brain</tissue>
    </source>
</reference>
<feature type="compositionally biased region" description="Polar residues" evidence="1">
    <location>
        <begin position="84"/>
        <end position="98"/>
    </location>
</feature>
<feature type="region of interest" description="Disordered" evidence="1">
    <location>
        <begin position="193"/>
        <end position="234"/>
    </location>
</feature>
<feature type="compositionally biased region" description="Low complexity" evidence="1">
    <location>
        <begin position="110"/>
        <end position="122"/>
    </location>
</feature>
<evidence type="ECO:0000256" key="1">
    <source>
        <dbReference type="SAM" id="MobiDB-lite"/>
    </source>
</evidence>
<proteinExistence type="predicted"/>
<dbReference type="AlphaFoldDB" id="A0A8U0RGQ1"/>
<feature type="compositionally biased region" description="Basic residues" evidence="1">
    <location>
        <begin position="225"/>
        <end position="234"/>
    </location>
</feature>
<dbReference type="GeneID" id="123388307"/>